<name>A0A410G5K0_9FLAO</name>
<evidence type="ECO:0000259" key="7">
    <source>
        <dbReference type="PROSITE" id="PS50104"/>
    </source>
</evidence>
<evidence type="ECO:0000256" key="2">
    <source>
        <dbReference type="ARBA" id="ARBA00022692"/>
    </source>
</evidence>
<dbReference type="SMART" id="SM00255">
    <property type="entry name" value="TIR"/>
    <property type="match status" value="1"/>
</dbReference>
<keyword evidence="2 6" id="KW-0812">Transmembrane</keyword>
<evidence type="ECO:0000256" key="4">
    <source>
        <dbReference type="ARBA" id="ARBA00022989"/>
    </source>
</evidence>
<keyword evidence="3" id="KW-0732">Signal</keyword>
<dbReference type="OrthoDB" id="1454815at2"/>
<proteinExistence type="predicted"/>
<feature type="transmembrane region" description="Helical" evidence="6">
    <location>
        <begin position="308"/>
        <end position="330"/>
    </location>
</feature>
<feature type="domain" description="TIR" evidence="7">
    <location>
        <begin position="402"/>
        <end position="534"/>
    </location>
</feature>
<dbReference type="InterPro" id="IPR000157">
    <property type="entry name" value="TIR_dom"/>
</dbReference>
<evidence type="ECO:0000313" key="9">
    <source>
        <dbReference type="Proteomes" id="UP000285517"/>
    </source>
</evidence>
<keyword evidence="9" id="KW-1185">Reference proteome</keyword>
<reference evidence="8 9" key="1">
    <citation type="submission" date="2019-01" db="EMBL/GenBank/DDBJ databases">
        <title>Complete genome sequencing of Aequorivita sp. H23M31.</title>
        <authorList>
            <person name="Bae J.-W."/>
        </authorList>
    </citation>
    <scope>NUCLEOTIDE SEQUENCE [LARGE SCALE GENOMIC DNA]</scope>
    <source>
        <strain evidence="8 9">H23M31</strain>
    </source>
</reference>
<keyword evidence="5 6" id="KW-0472">Membrane</keyword>
<dbReference type="Gene3D" id="3.40.50.10140">
    <property type="entry name" value="Toll/interleukin-1 receptor homology (TIR) domain"/>
    <property type="match status" value="1"/>
</dbReference>
<dbReference type="EMBL" id="CP034951">
    <property type="protein sequence ID" value="QAA82539.1"/>
    <property type="molecule type" value="Genomic_DNA"/>
</dbReference>
<dbReference type="PANTHER" id="PTHR24365:SF541">
    <property type="entry name" value="PROTEIN TOLL-RELATED"/>
    <property type="match status" value="1"/>
</dbReference>
<gene>
    <name evidence="8" type="ORF">EI546_12780</name>
</gene>
<keyword evidence="4 6" id="KW-1133">Transmembrane helix</keyword>
<evidence type="ECO:0000313" key="8">
    <source>
        <dbReference type="EMBL" id="QAA82539.1"/>
    </source>
</evidence>
<keyword evidence="8" id="KW-0675">Receptor</keyword>
<dbReference type="Pfam" id="PF13676">
    <property type="entry name" value="TIR_2"/>
    <property type="match status" value="1"/>
</dbReference>
<comment type="subcellular location">
    <subcellularLocation>
        <location evidence="1">Membrane</location>
    </subcellularLocation>
</comment>
<dbReference type="SUPFAM" id="SSF52200">
    <property type="entry name" value="Toll/Interleukin receptor TIR domain"/>
    <property type="match status" value="1"/>
</dbReference>
<sequence>MNLLTLKRLAVYLLTFFVILGLSFAFAGIWKQWDRGIYRSLYMDNDSATEKLSGKIMVVDLEKPEMDSKDASLGVFRKRIISFLNTVAHRVEDKKEYPRAVILDISFSKDSIELKELKKALVSLKDQGVKIYAVYSLKSYFENEMLGFQANDVQQATVLYDSVFDGGRLHAGFRIDDDLITYPSDIFINGAFDTVKIESVIKRVVLDDRDADYIPEFRQFVAPLGPIEPMYAHTYNFEEATGEDLIGKFVPDSPESSSLDLRDKFIIVGDLKHDYQQDLGMARTYIMAWALNERIIDSKIAKQPLDSVAIIIGQTIFFSLFTVLIFAFLFKYWKGLQTKPKIIAVLAFVVGLVFFILYGILIYNFDRIIPIGLTLIGMVIATLLAWRFAYKFLVTGIAEGSQKYDVFISYSHGNSDWVKKNVLEPLRGYRKPNGDKLNIFFDEKSIGVGEAFTSKYMWAIVDSKYFLPVISEEYYKKNHCRNEMDLAYKRYVEKLLLLLPIAFSYQAVPEIYNQINFADITATPNFMDKIKEELEK</sequence>
<dbReference type="PROSITE" id="PS50104">
    <property type="entry name" value="TIR"/>
    <property type="match status" value="1"/>
</dbReference>
<evidence type="ECO:0000256" key="6">
    <source>
        <dbReference type="SAM" id="Phobius"/>
    </source>
</evidence>
<dbReference type="AlphaFoldDB" id="A0A410G5K0"/>
<dbReference type="Proteomes" id="UP000285517">
    <property type="component" value="Chromosome"/>
</dbReference>
<evidence type="ECO:0000256" key="5">
    <source>
        <dbReference type="ARBA" id="ARBA00023136"/>
    </source>
</evidence>
<dbReference type="GO" id="GO:0007165">
    <property type="term" value="P:signal transduction"/>
    <property type="evidence" value="ECO:0007669"/>
    <property type="project" value="InterPro"/>
</dbReference>
<dbReference type="GO" id="GO:0038023">
    <property type="term" value="F:signaling receptor activity"/>
    <property type="evidence" value="ECO:0007669"/>
    <property type="project" value="TreeGrafter"/>
</dbReference>
<dbReference type="GO" id="GO:0005886">
    <property type="term" value="C:plasma membrane"/>
    <property type="evidence" value="ECO:0007669"/>
    <property type="project" value="TreeGrafter"/>
</dbReference>
<evidence type="ECO:0000256" key="1">
    <source>
        <dbReference type="ARBA" id="ARBA00004370"/>
    </source>
</evidence>
<dbReference type="RefSeq" id="WP_128250904.1">
    <property type="nucleotide sequence ID" value="NZ_CP034951.1"/>
</dbReference>
<dbReference type="PANTHER" id="PTHR24365">
    <property type="entry name" value="TOLL-LIKE RECEPTOR"/>
    <property type="match status" value="1"/>
</dbReference>
<accession>A0A410G5K0</accession>
<protein>
    <submittedName>
        <fullName evidence="8">Toll/interleukin-1 receptor domain-containing protein</fullName>
    </submittedName>
</protein>
<dbReference type="InterPro" id="IPR035897">
    <property type="entry name" value="Toll_tir_struct_dom_sf"/>
</dbReference>
<organism evidence="8 9">
    <name type="scientific">Aequorivita ciconiae</name>
    <dbReference type="NCBI Taxonomy" id="2494375"/>
    <lineage>
        <taxon>Bacteria</taxon>
        <taxon>Pseudomonadati</taxon>
        <taxon>Bacteroidota</taxon>
        <taxon>Flavobacteriia</taxon>
        <taxon>Flavobacteriales</taxon>
        <taxon>Flavobacteriaceae</taxon>
        <taxon>Aequorivita</taxon>
    </lineage>
</organism>
<evidence type="ECO:0000256" key="3">
    <source>
        <dbReference type="ARBA" id="ARBA00022729"/>
    </source>
</evidence>
<dbReference type="KEGG" id="aev:EI546_12780"/>
<feature type="transmembrane region" description="Helical" evidence="6">
    <location>
        <begin position="368"/>
        <end position="386"/>
    </location>
</feature>
<feature type="transmembrane region" description="Helical" evidence="6">
    <location>
        <begin position="342"/>
        <end position="362"/>
    </location>
</feature>